<dbReference type="Proteomes" id="UP000214606">
    <property type="component" value="Chromosome"/>
</dbReference>
<evidence type="ECO:0000313" key="3">
    <source>
        <dbReference type="Proteomes" id="UP000214606"/>
    </source>
</evidence>
<sequence length="106" mass="11999">MEQISKKRAIFQVLALGILFSLLIMIMLTNNIRITFNLSSVVGGLSYAAAYEGLRRAYKHYKNGKQIIRALRVAFSWNVVGLIISYAGEKAVAYVLERHMSTLAFW</sequence>
<feature type="transmembrane region" description="Helical" evidence="1">
    <location>
        <begin position="9"/>
        <end position="28"/>
    </location>
</feature>
<protein>
    <submittedName>
        <fullName evidence="2">Uncharacterized protein</fullName>
    </submittedName>
</protein>
<feature type="transmembrane region" description="Helical" evidence="1">
    <location>
        <begin position="75"/>
        <end position="96"/>
    </location>
</feature>
<reference evidence="2 3" key="1">
    <citation type="submission" date="2016-10" db="EMBL/GenBank/DDBJ databases">
        <title>The whole genome sequencing and assembly of Aeribacillus pallidus KCTC3564 strain.</title>
        <authorList>
            <person name="Lee Y.-J."/>
            <person name="Park M.-K."/>
            <person name="Yi H."/>
            <person name="Bahn Y.-S."/>
            <person name="Kim J.F."/>
            <person name="Lee D.-W."/>
        </authorList>
    </citation>
    <scope>NUCLEOTIDE SEQUENCE [LARGE SCALE GENOMIC DNA]</scope>
    <source>
        <strain evidence="2 3">KCTC3564</strain>
    </source>
</reference>
<dbReference type="EMBL" id="CP017703">
    <property type="protein sequence ID" value="ASS89043.1"/>
    <property type="molecule type" value="Genomic_DNA"/>
</dbReference>
<gene>
    <name evidence="2" type="ORF">AP3564_01080</name>
</gene>
<organism evidence="2 3">
    <name type="scientific">Aeribacillus pallidus</name>
    <dbReference type="NCBI Taxonomy" id="33936"/>
    <lineage>
        <taxon>Bacteria</taxon>
        <taxon>Bacillati</taxon>
        <taxon>Bacillota</taxon>
        <taxon>Bacilli</taxon>
        <taxon>Bacillales</taxon>
        <taxon>Bacillaceae</taxon>
        <taxon>Aeribacillus</taxon>
    </lineage>
</organism>
<dbReference type="RefSeq" id="WP_094244411.1">
    <property type="nucleotide sequence ID" value="NZ_CP017703.1"/>
</dbReference>
<proteinExistence type="predicted"/>
<dbReference type="AlphaFoldDB" id="A0A223E1E9"/>
<evidence type="ECO:0000256" key="1">
    <source>
        <dbReference type="SAM" id="Phobius"/>
    </source>
</evidence>
<keyword evidence="1" id="KW-1133">Transmembrane helix</keyword>
<feature type="transmembrane region" description="Helical" evidence="1">
    <location>
        <begin position="34"/>
        <end position="54"/>
    </location>
</feature>
<name>A0A223E1E9_9BACI</name>
<keyword evidence="1" id="KW-0472">Membrane</keyword>
<keyword evidence="1" id="KW-0812">Transmembrane</keyword>
<accession>A0A223E1E9</accession>
<evidence type="ECO:0000313" key="2">
    <source>
        <dbReference type="EMBL" id="ASS89043.1"/>
    </source>
</evidence>
<dbReference type="KEGG" id="apak:AP3564_01080"/>